<dbReference type="Gene3D" id="3.30.565.10">
    <property type="entry name" value="Histidine kinase-like ATPase, C-terminal domain"/>
    <property type="match status" value="1"/>
</dbReference>
<keyword evidence="3" id="KW-0808">Transferase</keyword>
<dbReference type="PROSITE" id="PS50113">
    <property type="entry name" value="PAC"/>
    <property type="match status" value="1"/>
</dbReference>
<evidence type="ECO:0000256" key="3">
    <source>
        <dbReference type="ARBA" id="ARBA00022679"/>
    </source>
</evidence>
<feature type="non-terminal residue" evidence="9">
    <location>
        <position position="1"/>
    </location>
</feature>
<dbReference type="InterPro" id="IPR036890">
    <property type="entry name" value="HATPase_C_sf"/>
</dbReference>
<dbReference type="InterPro" id="IPR003661">
    <property type="entry name" value="HisK_dim/P_dom"/>
</dbReference>
<feature type="coiled-coil region" evidence="6">
    <location>
        <begin position="52"/>
        <end position="86"/>
    </location>
</feature>
<dbReference type="Gene3D" id="1.10.287.130">
    <property type="match status" value="1"/>
</dbReference>
<dbReference type="SUPFAM" id="SSF47384">
    <property type="entry name" value="Homodimeric domain of signal transducing histidine kinase"/>
    <property type="match status" value="1"/>
</dbReference>
<dbReference type="AlphaFoldDB" id="X0V3U2"/>
<comment type="caution">
    <text evidence="9">The sequence shown here is derived from an EMBL/GenBank/DDBJ whole genome shotgun (WGS) entry which is preliminary data.</text>
</comment>
<gene>
    <name evidence="9" type="ORF">S01H1_40580</name>
</gene>
<proteinExistence type="predicted"/>
<feature type="domain" description="PAC" evidence="8">
    <location>
        <begin position="18"/>
        <end position="68"/>
    </location>
</feature>
<dbReference type="InterPro" id="IPR005467">
    <property type="entry name" value="His_kinase_dom"/>
</dbReference>
<dbReference type="Gene3D" id="3.30.450.20">
    <property type="entry name" value="PAS domain"/>
    <property type="match status" value="1"/>
</dbReference>
<evidence type="ECO:0000256" key="6">
    <source>
        <dbReference type="SAM" id="Coils"/>
    </source>
</evidence>
<comment type="catalytic activity">
    <reaction evidence="1">
        <text>ATP + protein L-histidine = ADP + protein N-phospho-L-histidine.</text>
        <dbReference type="EC" id="2.7.13.3"/>
    </reaction>
</comment>
<dbReference type="InterPro" id="IPR000014">
    <property type="entry name" value="PAS"/>
</dbReference>
<evidence type="ECO:0000259" key="7">
    <source>
        <dbReference type="PROSITE" id="PS50109"/>
    </source>
</evidence>
<dbReference type="PANTHER" id="PTHR43711:SF1">
    <property type="entry name" value="HISTIDINE KINASE 1"/>
    <property type="match status" value="1"/>
</dbReference>
<evidence type="ECO:0000313" key="9">
    <source>
        <dbReference type="EMBL" id="GAG07183.1"/>
    </source>
</evidence>
<dbReference type="SUPFAM" id="SSF55874">
    <property type="entry name" value="ATPase domain of HSP90 chaperone/DNA topoisomerase II/histidine kinase"/>
    <property type="match status" value="1"/>
</dbReference>
<dbReference type="InterPro" id="IPR035965">
    <property type="entry name" value="PAS-like_dom_sf"/>
</dbReference>
<keyword evidence="4" id="KW-0418">Kinase</keyword>
<evidence type="ECO:0000259" key="8">
    <source>
        <dbReference type="PROSITE" id="PS50113"/>
    </source>
</evidence>
<dbReference type="InterPro" id="IPR050736">
    <property type="entry name" value="Sensor_HK_Regulatory"/>
</dbReference>
<keyword evidence="6" id="KW-0175">Coiled coil</keyword>
<reference evidence="9" key="1">
    <citation type="journal article" date="2014" name="Front. Microbiol.">
        <title>High frequency of phylogenetically diverse reductive dehalogenase-homologous genes in deep subseafloor sedimentary metagenomes.</title>
        <authorList>
            <person name="Kawai M."/>
            <person name="Futagami T."/>
            <person name="Toyoda A."/>
            <person name="Takaki Y."/>
            <person name="Nishi S."/>
            <person name="Hori S."/>
            <person name="Arai W."/>
            <person name="Tsubouchi T."/>
            <person name="Morono Y."/>
            <person name="Uchiyama I."/>
            <person name="Ito T."/>
            <person name="Fujiyama A."/>
            <person name="Inagaki F."/>
            <person name="Takami H."/>
        </authorList>
    </citation>
    <scope>NUCLEOTIDE SEQUENCE</scope>
    <source>
        <strain evidence="9">Expedition CK06-06</strain>
    </source>
</reference>
<name>X0V3U2_9ZZZZ</name>
<dbReference type="Pfam" id="PF00512">
    <property type="entry name" value="HisKA"/>
    <property type="match status" value="1"/>
</dbReference>
<keyword evidence="5" id="KW-0902">Two-component regulatory system</keyword>
<dbReference type="PROSITE" id="PS50109">
    <property type="entry name" value="HIS_KIN"/>
    <property type="match status" value="1"/>
</dbReference>
<dbReference type="GO" id="GO:0000155">
    <property type="term" value="F:phosphorelay sensor kinase activity"/>
    <property type="evidence" value="ECO:0007669"/>
    <property type="project" value="InterPro"/>
</dbReference>
<feature type="non-terminal residue" evidence="9">
    <location>
        <position position="267"/>
    </location>
</feature>
<feature type="domain" description="Histidine kinase" evidence="7">
    <location>
        <begin position="86"/>
        <end position="267"/>
    </location>
</feature>
<dbReference type="Pfam" id="PF02518">
    <property type="entry name" value="HATPase_c"/>
    <property type="match status" value="1"/>
</dbReference>
<evidence type="ECO:0000256" key="5">
    <source>
        <dbReference type="ARBA" id="ARBA00023012"/>
    </source>
</evidence>
<accession>X0V3U2</accession>
<dbReference type="InterPro" id="IPR000700">
    <property type="entry name" value="PAS-assoc_C"/>
</dbReference>
<evidence type="ECO:0000256" key="2">
    <source>
        <dbReference type="ARBA" id="ARBA00012438"/>
    </source>
</evidence>
<dbReference type="InterPro" id="IPR003594">
    <property type="entry name" value="HATPase_dom"/>
</dbReference>
<organism evidence="9">
    <name type="scientific">marine sediment metagenome</name>
    <dbReference type="NCBI Taxonomy" id="412755"/>
    <lineage>
        <taxon>unclassified sequences</taxon>
        <taxon>metagenomes</taxon>
        <taxon>ecological metagenomes</taxon>
    </lineage>
</organism>
<evidence type="ECO:0000256" key="4">
    <source>
        <dbReference type="ARBA" id="ARBA00022777"/>
    </source>
</evidence>
<evidence type="ECO:0000256" key="1">
    <source>
        <dbReference type="ARBA" id="ARBA00000085"/>
    </source>
</evidence>
<dbReference type="SMART" id="SM00388">
    <property type="entry name" value="HisKA"/>
    <property type="match status" value="1"/>
</dbReference>
<protein>
    <recommendedName>
        <fullName evidence="2">histidine kinase</fullName>
        <ecNumber evidence="2">2.7.13.3</ecNumber>
    </recommendedName>
</protein>
<dbReference type="EC" id="2.7.13.3" evidence="2"/>
<dbReference type="InterPro" id="IPR036097">
    <property type="entry name" value="HisK_dim/P_sf"/>
</dbReference>
<dbReference type="CDD" id="cd00082">
    <property type="entry name" value="HisKA"/>
    <property type="match status" value="1"/>
</dbReference>
<dbReference type="NCBIfam" id="TIGR00229">
    <property type="entry name" value="sensory_box"/>
    <property type="match status" value="1"/>
</dbReference>
<dbReference type="EMBL" id="BARS01025704">
    <property type="protein sequence ID" value="GAG07183.1"/>
    <property type="molecule type" value="Genomic_DNA"/>
</dbReference>
<sequence length="267" mass="30140">SAIVFNSLIKLIKGEIPEPQELKLHRKDGSVIWVSMIASIVRLKKETLFQVITQDISKIKNAEKILKEQNKELQEVSNLKTEFLSRASHELKTPLAIINGYADLIKLKDKKLNQDQLKMIEGIQKGCVRLEGIIHKLIESSKLETSKIELHTKEEDLSLLIKLCVNEVKSLAKTREIDINLDIANLILTKFNKDQIYEVISNLLSNAIKYSPHNTIINIKSEVNGTSIIISIKDSGIGFTEDEKITIFNKFGKIARESSGFDVFSEG</sequence>
<dbReference type="SUPFAM" id="SSF55785">
    <property type="entry name" value="PYP-like sensor domain (PAS domain)"/>
    <property type="match status" value="1"/>
</dbReference>
<dbReference type="PANTHER" id="PTHR43711">
    <property type="entry name" value="TWO-COMPONENT HISTIDINE KINASE"/>
    <property type="match status" value="1"/>
</dbReference>